<dbReference type="Proteomes" id="UP001064048">
    <property type="component" value="Chromosome 13"/>
</dbReference>
<name>A0ACC0JAQ7_CHOFU</name>
<protein>
    <submittedName>
        <fullName evidence="1">Uncharacterized protein</fullName>
    </submittedName>
</protein>
<sequence>MVLVGVLIMVGVAWGRIGYRNYVPRWTSLDQRLRIYLRHTLYTKKDQSRHSW</sequence>
<evidence type="ECO:0000313" key="1">
    <source>
        <dbReference type="EMBL" id="KAI8421159.1"/>
    </source>
</evidence>
<dbReference type="EMBL" id="CM046113">
    <property type="protein sequence ID" value="KAI8421159.1"/>
    <property type="molecule type" value="Genomic_DNA"/>
</dbReference>
<gene>
    <name evidence="1" type="ORF">MSG28_008239</name>
</gene>
<proteinExistence type="predicted"/>
<evidence type="ECO:0000313" key="2">
    <source>
        <dbReference type="Proteomes" id="UP001064048"/>
    </source>
</evidence>
<keyword evidence="2" id="KW-1185">Reference proteome</keyword>
<reference evidence="1 2" key="1">
    <citation type="journal article" date="2022" name="Genome Biol. Evol.">
        <title>The Spruce Budworm Genome: Reconstructing the Evolutionary History of Antifreeze Proteins.</title>
        <authorList>
            <person name="Beliveau C."/>
            <person name="Gagne P."/>
            <person name="Picq S."/>
            <person name="Vernygora O."/>
            <person name="Keeling C.I."/>
            <person name="Pinkney K."/>
            <person name="Doucet D."/>
            <person name="Wen F."/>
            <person name="Johnston J.S."/>
            <person name="Maaroufi H."/>
            <person name="Boyle B."/>
            <person name="Laroche J."/>
            <person name="Dewar K."/>
            <person name="Juretic N."/>
            <person name="Blackburn G."/>
            <person name="Nisole A."/>
            <person name="Brunet B."/>
            <person name="Brandao M."/>
            <person name="Lumley L."/>
            <person name="Duan J."/>
            <person name="Quan G."/>
            <person name="Lucarotti C.J."/>
            <person name="Roe A.D."/>
            <person name="Sperling F.A.H."/>
            <person name="Levesque R.C."/>
            <person name="Cusson M."/>
        </authorList>
    </citation>
    <scope>NUCLEOTIDE SEQUENCE [LARGE SCALE GENOMIC DNA]</scope>
    <source>
        <strain evidence="1">Glfc:IPQL:Cfum</strain>
    </source>
</reference>
<accession>A0ACC0JAQ7</accession>
<comment type="caution">
    <text evidence="1">The sequence shown here is derived from an EMBL/GenBank/DDBJ whole genome shotgun (WGS) entry which is preliminary data.</text>
</comment>
<organism evidence="1 2">
    <name type="scientific">Choristoneura fumiferana</name>
    <name type="common">Spruce budworm moth</name>
    <name type="synonym">Archips fumiferana</name>
    <dbReference type="NCBI Taxonomy" id="7141"/>
    <lineage>
        <taxon>Eukaryota</taxon>
        <taxon>Metazoa</taxon>
        <taxon>Ecdysozoa</taxon>
        <taxon>Arthropoda</taxon>
        <taxon>Hexapoda</taxon>
        <taxon>Insecta</taxon>
        <taxon>Pterygota</taxon>
        <taxon>Neoptera</taxon>
        <taxon>Endopterygota</taxon>
        <taxon>Lepidoptera</taxon>
        <taxon>Glossata</taxon>
        <taxon>Ditrysia</taxon>
        <taxon>Tortricoidea</taxon>
        <taxon>Tortricidae</taxon>
        <taxon>Tortricinae</taxon>
        <taxon>Choristoneura</taxon>
    </lineage>
</organism>